<sequence>MYQRNGGVTFRLFGPPKLYSPEFTEKARQCLHCLLTARMSTLCAYHEVKKPLSIIHYSCHHDVLPKDMRPSNTDRILSYELLRRWRLLEMDSMHLLHEESLGCYGILWLTRACSHRLRYWCFSWQLQGFFRSDWILRSLM</sequence>
<dbReference type="PaxDb" id="10090-ENSMUSP00000136675"/>
<dbReference type="AlphaFoldDB" id="J3QNB2"/>
<dbReference type="OrthoDB" id="10290051at2759"/>
<dbReference type="AGR" id="MGI:3045378"/>
<accession>J3QNB2</accession>
<dbReference type="Ensembl" id="ENSMUST00000179120.2">
    <property type="protein sequence ID" value="ENSMUSP00000136675.2"/>
    <property type="gene ID" value="ENSMUSG00000094112.3"/>
</dbReference>
<dbReference type="GeneID" id="328531"/>
<evidence type="ECO:0000313" key="3">
    <source>
        <dbReference type="Proteomes" id="UP000000589"/>
    </source>
</evidence>
<reference evidence="1" key="3">
    <citation type="submission" date="2025-05" db="UniProtKB">
        <authorList>
            <consortium name="Ensembl"/>
        </authorList>
    </citation>
    <scope>IDENTIFICATION</scope>
    <source>
        <strain evidence="1">C57BL/6J</strain>
    </source>
</reference>
<evidence type="ECO:0000313" key="2">
    <source>
        <dbReference type="MGI" id="MGI:3045378"/>
    </source>
</evidence>
<dbReference type="VEuPathDB" id="HostDB:ENSMUSG00000094112"/>
<proteinExistence type="predicted"/>
<keyword evidence="3" id="KW-1185">Reference proteome</keyword>
<dbReference type="MGI" id="MGI:3045378">
    <property type="gene designation" value="9330182O14Rik"/>
</dbReference>
<reference evidence="1" key="2">
    <citation type="journal article" date="2011" name="PLoS Biol.">
        <title>Modernizing reference genome assemblies.</title>
        <authorList>
            <person name="Church D.M."/>
            <person name="Schneider V.A."/>
            <person name="Graves T."/>
            <person name="Auger K."/>
            <person name="Cunningham F."/>
            <person name="Bouk N."/>
            <person name="Chen H.C."/>
            <person name="Agarwala R."/>
            <person name="McLaren W.M."/>
            <person name="Ritchie G.R."/>
            <person name="Albracht D."/>
            <person name="Kremitzki M."/>
            <person name="Rock S."/>
            <person name="Kotkiewicz H."/>
            <person name="Kremitzki C."/>
            <person name="Wollam A."/>
            <person name="Trani L."/>
            <person name="Fulton L."/>
            <person name="Fulton R."/>
            <person name="Matthews L."/>
            <person name="Whitehead S."/>
            <person name="Chow W."/>
            <person name="Torrance J."/>
            <person name="Dunn M."/>
            <person name="Harden G."/>
            <person name="Threadgold G."/>
            <person name="Wood J."/>
            <person name="Collins J."/>
            <person name="Heath P."/>
            <person name="Griffiths G."/>
            <person name="Pelan S."/>
            <person name="Grafham D."/>
            <person name="Eichler E.E."/>
            <person name="Weinstock G."/>
            <person name="Mardis E.R."/>
            <person name="Wilson R.K."/>
            <person name="Howe K."/>
            <person name="Flicek P."/>
            <person name="Hubbard T."/>
        </authorList>
    </citation>
    <scope>NUCLEOTIDE SEQUENCE [LARGE SCALE GENOMIC DNA]</scope>
    <source>
        <strain evidence="1">C57BL/6J</strain>
    </source>
</reference>
<evidence type="ECO:0000313" key="1">
    <source>
        <dbReference type="Ensembl" id="ENSMUSP00000136675.2"/>
    </source>
</evidence>
<dbReference type="Ensembl" id="ENSMUST00000228780.2">
    <property type="protein sequence ID" value="ENSMUSP00000154680.2"/>
    <property type="gene ID" value="ENSMUSG00000094112.3"/>
</dbReference>
<dbReference type="BioGRID-ORCS" id="328531">
    <property type="hits" value="2 hits in 76 CRISPR screens"/>
</dbReference>
<organism evidence="1 3">
    <name type="scientific">Mus musculus</name>
    <name type="common">Mouse</name>
    <dbReference type="NCBI Taxonomy" id="10090"/>
    <lineage>
        <taxon>Eukaryota</taxon>
        <taxon>Metazoa</taxon>
        <taxon>Chordata</taxon>
        <taxon>Craniata</taxon>
        <taxon>Vertebrata</taxon>
        <taxon>Euteleostomi</taxon>
        <taxon>Mammalia</taxon>
        <taxon>Eutheria</taxon>
        <taxon>Euarchontoglires</taxon>
        <taxon>Glires</taxon>
        <taxon>Rodentia</taxon>
        <taxon>Myomorpha</taxon>
        <taxon>Muroidea</taxon>
        <taxon>Muridae</taxon>
        <taxon>Murinae</taxon>
        <taxon>Mus</taxon>
        <taxon>Mus</taxon>
    </lineage>
</organism>
<dbReference type="RefSeq" id="NP_001242985.1">
    <property type="nucleotide sequence ID" value="NM_001256056.1"/>
</dbReference>
<protein>
    <submittedName>
        <fullName evidence="1">RIKEN cDNA 9330182O14 gene</fullName>
    </submittedName>
</protein>
<gene>
    <name evidence="1 2" type="primary">9330182O14Rik</name>
</gene>
<dbReference type="Bgee" id="ENSMUSG00000094112">
    <property type="expression patterns" value="Expressed in spermatid and 2 other cell types or tissues"/>
</dbReference>
<dbReference type="HOGENOM" id="CLU_1834518_0_0_1"/>
<dbReference type="GeneTree" id="ENSGT00900000143428"/>
<name>J3QNB2_MOUSE</name>
<dbReference type="UCSC" id="uc029sos.1">
    <property type="organism name" value="mouse"/>
</dbReference>
<dbReference type="Proteomes" id="UP000000589">
    <property type="component" value="Chromosome 15"/>
</dbReference>
<reference evidence="1 3" key="1">
    <citation type="journal article" date="2009" name="PLoS Biol.">
        <title>Lineage-specific biology revealed by a finished genome assembly of the mouse.</title>
        <authorList>
            <consortium name="Mouse Genome Sequencing Consortium"/>
            <person name="Church D.M."/>
            <person name="Goodstadt L."/>
            <person name="Hillier L.W."/>
            <person name="Zody M.C."/>
            <person name="Goldstein S."/>
            <person name="She X."/>
            <person name="Bult C.J."/>
            <person name="Agarwala R."/>
            <person name="Cherry J.L."/>
            <person name="DiCuccio M."/>
            <person name="Hlavina W."/>
            <person name="Kapustin Y."/>
            <person name="Meric P."/>
            <person name="Maglott D."/>
            <person name="Birtle Z."/>
            <person name="Marques A.C."/>
            <person name="Graves T."/>
            <person name="Zhou S."/>
            <person name="Teague B."/>
            <person name="Potamousis K."/>
            <person name="Churas C."/>
            <person name="Place M."/>
            <person name="Herschleb J."/>
            <person name="Runnheim R."/>
            <person name="Forrest D."/>
            <person name="Amos-Landgraf J."/>
            <person name="Schwartz D.C."/>
            <person name="Cheng Z."/>
            <person name="Lindblad-Toh K."/>
            <person name="Eichler E.E."/>
            <person name="Ponting C.P."/>
        </authorList>
    </citation>
    <scope>NUCLEOTIDE SEQUENCE [LARGE SCALE GENOMIC DNA]</scope>
    <source>
        <strain evidence="1 3">C57BL/6J</strain>
    </source>
</reference>
<dbReference type="KEGG" id="mmu:328531"/>